<evidence type="ECO:0000256" key="9">
    <source>
        <dbReference type="RuleBase" id="RU003357"/>
    </source>
</evidence>
<dbReference type="InterPro" id="IPR023996">
    <property type="entry name" value="TonB-dep_OMP_SusC/RagA"/>
</dbReference>
<feature type="domain" description="TonB-dependent receptor-like beta-barrel" evidence="11">
    <location>
        <begin position="479"/>
        <end position="1026"/>
    </location>
</feature>
<keyword evidence="6 8" id="KW-0472">Membrane</keyword>
<evidence type="ECO:0000256" key="1">
    <source>
        <dbReference type="ARBA" id="ARBA00004571"/>
    </source>
</evidence>
<evidence type="ECO:0000256" key="3">
    <source>
        <dbReference type="ARBA" id="ARBA00022452"/>
    </source>
</evidence>
<comment type="similarity">
    <text evidence="8 9">Belongs to the TonB-dependent receptor family.</text>
</comment>
<evidence type="ECO:0000313" key="13">
    <source>
        <dbReference type="EMBL" id="NLR62754.1"/>
    </source>
</evidence>
<keyword evidence="7 8" id="KW-0998">Cell outer membrane</keyword>
<gene>
    <name evidence="13" type="ORF">HGH92_00425</name>
</gene>
<dbReference type="InterPro" id="IPR012910">
    <property type="entry name" value="Plug_dom"/>
</dbReference>
<keyword evidence="3 8" id="KW-1134">Transmembrane beta strand</keyword>
<dbReference type="AlphaFoldDB" id="A0A847RMD0"/>
<evidence type="ECO:0000256" key="10">
    <source>
        <dbReference type="SAM" id="SignalP"/>
    </source>
</evidence>
<keyword evidence="10" id="KW-0732">Signal</keyword>
<protein>
    <submittedName>
        <fullName evidence="13">TonB-dependent receptor</fullName>
    </submittedName>
</protein>
<evidence type="ECO:0000256" key="8">
    <source>
        <dbReference type="PROSITE-ProRule" id="PRU01360"/>
    </source>
</evidence>
<reference evidence="13 14" key="1">
    <citation type="submission" date="2020-04" db="EMBL/GenBank/DDBJ databases">
        <authorList>
            <person name="Yin C."/>
        </authorList>
    </citation>
    <scope>NUCLEOTIDE SEQUENCE [LARGE SCALE GENOMIC DNA]</scope>
    <source>
        <strain evidence="13 14">Ae27</strain>
    </source>
</reference>
<keyword evidence="5 9" id="KW-0798">TonB box</keyword>
<dbReference type="Pfam" id="PF07715">
    <property type="entry name" value="Plug"/>
    <property type="match status" value="1"/>
</dbReference>
<dbReference type="NCBIfam" id="TIGR04057">
    <property type="entry name" value="SusC_RagA_signa"/>
    <property type="match status" value="1"/>
</dbReference>
<feature type="chain" id="PRO_5032684297" evidence="10">
    <location>
        <begin position="22"/>
        <end position="1064"/>
    </location>
</feature>
<evidence type="ECO:0000256" key="4">
    <source>
        <dbReference type="ARBA" id="ARBA00022692"/>
    </source>
</evidence>
<keyword evidence="14" id="KW-1185">Reference proteome</keyword>
<feature type="signal peptide" evidence="10">
    <location>
        <begin position="1"/>
        <end position="21"/>
    </location>
</feature>
<dbReference type="InterPro" id="IPR000531">
    <property type="entry name" value="Beta-barrel_TonB"/>
</dbReference>
<dbReference type="Gene3D" id="2.60.40.1120">
    <property type="entry name" value="Carboxypeptidase-like, regulatory domain"/>
    <property type="match status" value="1"/>
</dbReference>
<dbReference type="GO" id="GO:0009279">
    <property type="term" value="C:cell outer membrane"/>
    <property type="evidence" value="ECO:0007669"/>
    <property type="project" value="UniProtKB-SubCell"/>
</dbReference>
<dbReference type="InterPro" id="IPR037066">
    <property type="entry name" value="Plug_dom_sf"/>
</dbReference>
<evidence type="ECO:0000259" key="12">
    <source>
        <dbReference type="Pfam" id="PF07715"/>
    </source>
</evidence>
<keyword evidence="2 8" id="KW-0813">Transport</keyword>
<dbReference type="InterPro" id="IPR008969">
    <property type="entry name" value="CarboxyPept-like_regulatory"/>
</dbReference>
<proteinExistence type="inferred from homology"/>
<dbReference type="InterPro" id="IPR039426">
    <property type="entry name" value="TonB-dep_rcpt-like"/>
</dbReference>
<evidence type="ECO:0000259" key="11">
    <source>
        <dbReference type="Pfam" id="PF00593"/>
    </source>
</evidence>
<accession>A0A847RMD0</accession>
<dbReference type="Gene3D" id="2.40.170.20">
    <property type="entry name" value="TonB-dependent receptor, beta-barrel domain"/>
    <property type="match status" value="1"/>
</dbReference>
<evidence type="ECO:0000256" key="5">
    <source>
        <dbReference type="ARBA" id="ARBA00023077"/>
    </source>
</evidence>
<dbReference type="FunFam" id="2.60.40.1120:FF:000003">
    <property type="entry name" value="Outer membrane protein Omp121"/>
    <property type="match status" value="1"/>
</dbReference>
<dbReference type="SUPFAM" id="SSF49464">
    <property type="entry name" value="Carboxypeptidase regulatory domain-like"/>
    <property type="match status" value="1"/>
</dbReference>
<dbReference type="Pfam" id="PF13715">
    <property type="entry name" value="CarbopepD_reg_2"/>
    <property type="match status" value="1"/>
</dbReference>
<keyword evidence="4 8" id="KW-0812">Transmembrane</keyword>
<keyword evidence="13" id="KW-0675">Receptor</keyword>
<comment type="caution">
    <text evidence="13">The sequence shown here is derived from an EMBL/GenBank/DDBJ whole genome shotgun (WGS) entry which is preliminary data.</text>
</comment>
<evidence type="ECO:0000256" key="2">
    <source>
        <dbReference type="ARBA" id="ARBA00022448"/>
    </source>
</evidence>
<dbReference type="SUPFAM" id="SSF56935">
    <property type="entry name" value="Porins"/>
    <property type="match status" value="1"/>
</dbReference>
<dbReference type="RefSeq" id="WP_168868806.1">
    <property type="nucleotide sequence ID" value="NZ_JABAIA010000001.1"/>
</dbReference>
<dbReference type="PROSITE" id="PS52016">
    <property type="entry name" value="TONB_DEPENDENT_REC_3"/>
    <property type="match status" value="1"/>
</dbReference>
<dbReference type="Pfam" id="PF00593">
    <property type="entry name" value="TonB_dep_Rec_b-barrel"/>
    <property type="match status" value="1"/>
</dbReference>
<feature type="domain" description="TonB-dependent receptor plug" evidence="12">
    <location>
        <begin position="199"/>
        <end position="319"/>
    </location>
</feature>
<dbReference type="Proteomes" id="UP000570474">
    <property type="component" value="Unassembled WGS sequence"/>
</dbReference>
<dbReference type="Gene3D" id="2.170.130.10">
    <property type="entry name" value="TonB-dependent receptor, plug domain"/>
    <property type="match status" value="1"/>
</dbReference>
<dbReference type="InterPro" id="IPR036942">
    <property type="entry name" value="Beta-barrel_TonB_sf"/>
</dbReference>
<comment type="subcellular location">
    <subcellularLocation>
        <location evidence="1 8">Cell outer membrane</location>
        <topology evidence="1 8">Multi-pass membrane protein</topology>
    </subcellularLocation>
</comment>
<dbReference type="EMBL" id="JABAIA010000001">
    <property type="protein sequence ID" value="NLR62754.1"/>
    <property type="molecule type" value="Genomic_DNA"/>
</dbReference>
<dbReference type="InterPro" id="IPR023997">
    <property type="entry name" value="TonB-dep_OMP_SusC/RagA_CS"/>
</dbReference>
<dbReference type="NCBIfam" id="TIGR04056">
    <property type="entry name" value="OMP_RagA_SusC"/>
    <property type="match status" value="1"/>
</dbReference>
<organism evidence="13 14">
    <name type="scientific">Chitinophaga varians</name>
    <dbReference type="NCBI Taxonomy" id="2202339"/>
    <lineage>
        <taxon>Bacteria</taxon>
        <taxon>Pseudomonadati</taxon>
        <taxon>Bacteroidota</taxon>
        <taxon>Chitinophagia</taxon>
        <taxon>Chitinophagales</taxon>
        <taxon>Chitinophagaceae</taxon>
        <taxon>Chitinophaga</taxon>
    </lineage>
</organism>
<sequence length="1064" mass="116339">MRLTVMLLIAATLKVSAGASAQTVSLSARNISMENVFTAVKKQTGYLFFYDRTLLRSTRPVSIQAQQQPLQDFLTEVFKDQPLDYTIKDKTVFIKRRDLPVNAPAVQAPVTGTVKDAAGVSLPGVTVKVKGTSTGTITDADGKFSIKAHAGDVLVITYVGFEPKEITVGNSSTIPVELQPAVNALNETVVIAYGTTSKRFNTGSVSSVKAGDIAANPVMDPLSALQANVPGLLVTSSNGLPGSAFNISIRGQNSVLQANQPLFIIDGVPFITDPLNEFTSANGNQSPLASINPADIERIDVLKDADATSIYGSRGANGVVLITTKRGKAGKTKTEFNVYTGASKVVNMVDMLSTPQYVQMRKEAFKNDNKTYDAETAPDLTIWDQQKTTDWQKLMIGNTGHLTEAQGSVSGGNTQTQFRLGGTFRKETTVMPNNLGFTKGAGSFSIDHSNKDGRFHIGAVANYSTLRDNSIAASLAGFTDMIPNYPVYDSTGNYYWRPDGLNPMAFLLRSSDTRTNNLVAQTDIRYTLLPGLNLKANVGYTRSDMQQTQLVPLKSNNPNTTTTSMANYGNTQANTYIIEPQIDYTTHIGKGDLQVLVGGSWQEALRKGNWVVGEGYSSDAMLENMNAAAKLTSKSNTYALYRYNAVFGKVNYNWDEKYLVNATFRRDGSTRFGPGNRFGNFGAVGAAWIFSKESFMPKGSVLSFGKLRASIGTSGNDNIGDYKYLDSWTSTSFPYDGITGLTPSRLANPNYRWELSHKKEAALELGFFNDRLLINTNYYHNVSENQLLDYKLSPQTGFPSVTRNFPAKVLNSGWEFEVNTINIQQKDFTWRTSFNMSINKNELKEFPNIEASSYKDLMVIGKPLTIQKGFQFAGIDPQTGLALFQSAKGGTTTTPSEPDDFVILGNKLPKFFGGLQNSFSYKGISLQFLFQFVKQEGTSFNYGYGIPYIGSASNQSLYALDRWTAAGNNAGVPKATVGSGAANFRSYAISTEQWGDASFIRLKNLSLRYDLSKYVQKWKLAGASVYGLAQNLFTITGYEGYDPETQGRMMPPLKTYTIGLQLSL</sequence>
<evidence type="ECO:0000313" key="14">
    <source>
        <dbReference type="Proteomes" id="UP000570474"/>
    </source>
</evidence>
<evidence type="ECO:0000256" key="7">
    <source>
        <dbReference type="ARBA" id="ARBA00023237"/>
    </source>
</evidence>
<evidence type="ECO:0000256" key="6">
    <source>
        <dbReference type="ARBA" id="ARBA00023136"/>
    </source>
</evidence>
<name>A0A847RMD0_9BACT</name>